<name>A0A1G9KRX3_9HYPH</name>
<dbReference type="EMBL" id="FNEE01000042">
    <property type="protein sequence ID" value="SDL52461.1"/>
    <property type="molecule type" value="Genomic_DNA"/>
</dbReference>
<dbReference type="AlphaFoldDB" id="A0A1G9KRX3"/>
<reference evidence="2" key="1">
    <citation type="submission" date="2016-10" db="EMBL/GenBank/DDBJ databases">
        <authorList>
            <person name="Varghese N."/>
            <person name="Submissions S."/>
        </authorList>
    </citation>
    <scope>NUCLEOTIDE SEQUENCE [LARGE SCALE GENOMIC DNA]</scope>
    <source>
        <strain evidence="2">CGMCC 1.11022</strain>
    </source>
</reference>
<evidence type="ECO:0000313" key="2">
    <source>
        <dbReference type="Proteomes" id="UP000198894"/>
    </source>
</evidence>
<dbReference type="Proteomes" id="UP000198894">
    <property type="component" value="Unassembled WGS sequence"/>
</dbReference>
<organism evidence="1 2">
    <name type="scientific">Mesorhizobium muleiense</name>
    <dbReference type="NCBI Taxonomy" id="1004279"/>
    <lineage>
        <taxon>Bacteria</taxon>
        <taxon>Pseudomonadati</taxon>
        <taxon>Pseudomonadota</taxon>
        <taxon>Alphaproteobacteria</taxon>
        <taxon>Hyphomicrobiales</taxon>
        <taxon>Phyllobacteriaceae</taxon>
        <taxon>Mesorhizobium</taxon>
    </lineage>
</organism>
<sequence>MTTSDSLLQPYQLKHLTLKNRVMSTSHEPAYFRRRYGSEDHFEFDLVAQPNLRTESHQARRSDLRVAHAAGLQPDTARSLEPRLRLAAQNILAVAMQSTVMTSSPPAMRSPLVIFARNWVSVAESVPASRLLAEPTSAP</sequence>
<accession>A0A1G9KRX3</accession>
<gene>
    <name evidence="1" type="ORF">SAMN05428953_14213</name>
</gene>
<keyword evidence="2" id="KW-1185">Reference proteome</keyword>
<proteinExistence type="predicted"/>
<protein>
    <submittedName>
        <fullName evidence="1">Uncharacterized protein</fullName>
    </submittedName>
</protein>
<evidence type="ECO:0000313" key="1">
    <source>
        <dbReference type="EMBL" id="SDL52461.1"/>
    </source>
</evidence>